<gene>
    <name evidence="1" type="ORF">BP01DRAFT_357254</name>
</gene>
<protein>
    <recommendedName>
        <fullName evidence="3">ABM domain-containing protein</fullName>
    </recommendedName>
</protein>
<dbReference type="AlphaFoldDB" id="A0A318ZC40"/>
<accession>A0A318ZC40</accession>
<dbReference type="Gene3D" id="3.30.70.100">
    <property type="match status" value="1"/>
</dbReference>
<name>A0A318ZC40_9EURO</name>
<dbReference type="Proteomes" id="UP000248349">
    <property type="component" value="Unassembled WGS sequence"/>
</dbReference>
<reference evidence="1 2" key="1">
    <citation type="submission" date="2016-12" db="EMBL/GenBank/DDBJ databases">
        <title>The genomes of Aspergillus section Nigri reveals drivers in fungal speciation.</title>
        <authorList>
            <consortium name="DOE Joint Genome Institute"/>
            <person name="Vesth T.C."/>
            <person name="Nybo J."/>
            <person name="Theobald S."/>
            <person name="Brandl J."/>
            <person name="Frisvad J.C."/>
            <person name="Nielsen K.F."/>
            <person name="Lyhne E.K."/>
            <person name="Kogle M.E."/>
            <person name="Kuo A."/>
            <person name="Riley R."/>
            <person name="Clum A."/>
            <person name="Nolan M."/>
            <person name="Lipzen A."/>
            <person name="Salamov A."/>
            <person name="Henrissat B."/>
            <person name="Wiebenga A."/>
            <person name="De Vries R.P."/>
            <person name="Grigoriev I.V."/>
            <person name="Mortensen U.H."/>
            <person name="Andersen M.R."/>
            <person name="Baker S.E."/>
        </authorList>
    </citation>
    <scope>NUCLEOTIDE SEQUENCE [LARGE SCALE GENOMIC DNA]</scope>
    <source>
        <strain evidence="1 2">JOP 1030-1</strain>
    </source>
</reference>
<sequence length="216" mass="24460">MPSLYLTLLHLSQPLSPTPPSTTTQTIHNFLRTTTQESHSKTTTIYTQIEEPHYIYLLHRAEEQATHDLRLPQQSTPEAPITHEWTHQIDLPASAAELPLMAPVLAIGRYFVRADQCDQFQRTFEETKGFLEEFTAPAPVAGGWRRRDGSEGAADAADSADNAAEFVLFSGWEAVEKHFAFAETKGFKEFARIKEFMEGAEIKHAVRWRENEAEDC</sequence>
<evidence type="ECO:0000313" key="1">
    <source>
        <dbReference type="EMBL" id="PYH44899.1"/>
    </source>
</evidence>
<dbReference type="OrthoDB" id="3542212at2759"/>
<dbReference type="PANTHER" id="PTHR42052:SF1">
    <property type="entry name" value="ABM DOMAIN-CONTAINING PROTEIN"/>
    <property type="match status" value="1"/>
</dbReference>
<dbReference type="EMBL" id="KZ821234">
    <property type="protein sequence ID" value="PYH44899.1"/>
    <property type="molecule type" value="Genomic_DNA"/>
</dbReference>
<dbReference type="RefSeq" id="XP_025430881.1">
    <property type="nucleotide sequence ID" value="XM_025575159.1"/>
</dbReference>
<evidence type="ECO:0008006" key="3">
    <source>
        <dbReference type="Google" id="ProtNLM"/>
    </source>
</evidence>
<evidence type="ECO:0000313" key="2">
    <source>
        <dbReference type="Proteomes" id="UP000248349"/>
    </source>
</evidence>
<dbReference type="GeneID" id="37076387"/>
<organism evidence="1 2">
    <name type="scientific">Aspergillus saccharolyticus JOP 1030-1</name>
    <dbReference type="NCBI Taxonomy" id="1450539"/>
    <lineage>
        <taxon>Eukaryota</taxon>
        <taxon>Fungi</taxon>
        <taxon>Dikarya</taxon>
        <taxon>Ascomycota</taxon>
        <taxon>Pezizomycotina</taxon>
        <taxon>Eurotiomycetes</taxon>
        <taxon>Eurotiomycetidae</taxon>
        <taxon>Eurotiales</taxon>
        <taxon>Aspergillaceae</taxon>
        <taxon>Aspergillus</taxon>
        <taxon>Aspergillus subgen. Circumdati</taxon>
    </lineage>
</organism>
<keyword evidence="2" id="KW-1185">Reference proteome</keyword>
<proteinExistence type="predicted"/>
<dbReference type="PANTHER" id="PTHR42052">
    <property type="entry name" value="ABM DOMAIN-CONTAINING PROTEIN"/>
    <property type="match status" value="1"/>
</dbReference>